<organism evidence="2 3">
    <name type="scientific">Halomicrobium mukohataei (strain ATCC 700874 / DSM 12286 / JCM 9738 / NCIMB 13541)</name>
    <name type="common">Haloarcula mukohataei</name>
    <dbReference type="NCBI Taxonomy" id="485914"/>
    <lineage>
        <taxon>Archaea</taxon>
        <taxon>Methanobacteriati</taxon>
        <taxon>Methanobacteriota</taxon>
        <taxon>Stenosarchaea group</taxon>
        <taxon>Halobacteria</taxon>
        <taxon>Halobacteriales</taxon>
        <taxon>Haloarculaceae</taxon>
        <taxon>Halomicrobium</taxon>
    </lineage>
</organism>
<evidence type="ECO:0000313" key="3">
    <source>
        <dbReference type="Proteomes" id="UP000001746"/>
    </source>
</evidence>
<dbReference type="HOGENOM" id="CLU_2115407_0_0_2"/>
<dbReference type="EMBL" id="CP001688">
    <property type="protein sequence ID" value="ACV46290.1"/>
    <property type="molecule type" value="Genomic_DNA"/>
</dbReference>
<protein>
    <recommendedName>
        <fullName evidence="1">DUF7692 domain-containing protein</fullName>
    </recommendedName>
</protein>
<dbReference type="AlphaFoldDB" id="C7NWE9"/>
<name>C7NWE9_HALMD</name>
<dbReference type="Pfam" id="PF24743">
    <property type="entry name" value="DUF7692"/>
    <property type="match status" value="1"/>
</dbReference>
<evidence type="ECO:0000313" key="2">
    <source>
        <dbReference type="EMBL" id="ACV46290.1"/>
    </source>
</evidence>
<dbReference type="RefSeq" id="WP_012807683.1">
    <property type="nucleotide sequence ID" value="NC_013202.1"/>
</dbReference>
<dbReference type="KEGG" id="hmu:Hmuk_0152"/>
<evidence type="ECO:0000259" key="1">
    <source>
        <dbReference type="Pfam" id="PF24743"/>
    </source>
</evidence>
<gene>
    <name evidence="2" type="ordered locus">Hmuk_0152</name>
</gene>
<dbReference type="GeneID" id="42178080"/>
<reference evidence="2 3" key="1">
    <citation type="journal article" date="2009" name="Stand. Genomic Sci.">
        <title>Complete genome sequence of Halomicrobium mukohataei type strain (arg-2).</title>
        <authorList>
            <person name="Tindall B.J."/>
            <person name="Schneider S."/>
            <person name="Lapidus A."/>
            <person name="Copeland A."/>
            <person name="Glavina Del Rio T."/>
            <person name="Nolan M."/>
            <person name="Lucas S."/>
            <person name="Chen F."/>
            <person name="Tice H."/>
            <person name="Cheng J.F."/>
            <person name="Saunders E."/>
            <person name="Bruce D."/>
            <person name="Goodwin L."/>
            <person name="Pitluck S."/>
            <person name="Mikhailova N."/>
            <person name="Pati A."/>
            <person name="Ivanova N."/>
            <person name="Mavrommatis K."/>
            <person name="Chen A."/>
            <person name="Palaniappan K."/>
            <person name="Chain P."/>
            <person name="Land M."/>
            <person name="Hauser L."/>
            <person name="Chang Y.J."/>
            <person name="Jeffries C.D."/>
            <person name="Brettin T."/>
            <person name="Han C."/>
            <person name="Rohde M."/>
            <person name="Goker M."/>
            <person name="Bristow J."/>
            <person name="Eisen J.A."/>
            <person name="Markowitz V."/>
            <person name="Hugenholtz P."/>
            <person name="Klenk H.P."/>
            <person name="Kyrpides N.C."/>
            <person name="Detter J.C."/>
        </authorList>
    </citation>
    <scope>NUCLEOTIDE SEQUENCE [LARGE SCALE GENOMIC DNA]</scope>
    <source>
        <strain evidence="3">ATCC 700874 / DSM 12286 / JCM 9738 / NCIMB 13541</strain>
    </source>
</reference>
<feature type="domain" description="DUF7692" evidence="1">
    <location>
        <begin position="1"/>
        <end position="55"/>
    </location>
</feature>
<keyword evidence="3" id="KW-1185">Reference proteome</keyword>
<proteinExistence type="predicted"/>
<dbReference type="eggNOG" id="arCOG08180">
    <property type="taxonomic scope" value="Archaea"/>
</dbReference>
<sequence>MRIPGDGTHAHRTETIEQAAERWHCNKTTALVQSAGFSRRIDERIREVLARDDLTVRQRREAAETLRVPGTTRSTSRRRLLSIRSVSTSMATAMTADTIGYLPEFIVVHRSDRR</sequence>
<dbReference type="Proteomes" id="UP000001746">
    <property type="component" value="Chromosome"/>
</dbReference>
<accession>C7NWE9</accession>
<dbReference type="InterPro" id="IPR056109">
    <property type="entry name" value="DUF7692"/>
</dbReference>